<keyword evidence="9 13" id="KW-1133">Transmembrane helix</keyword>
<evidence type="ECO:0000256" key="4">
    <source>
        <dbReference type="ARBA" id="ARBA00022475"/>
    </source>
</evidence>
<feature type="transmembrane region" description="Helical" evidence="13">
    <location>
        <begin position="45"/>
        <end position="63"/>
    </location>
</feature>
<evidence type="ECO:0000256" key="13">
    <source>
        <dbReference type="SAM" id="Phobius"/>
    </source>
</evidence>
<keyword evidence="7" id="KW-0479">Metal-binding</keyword>
<evidence type="ECO:0000256" key="8">
    <source>
        <dbReference type="ARBA" id="ARBA00022982"/>
    </source>
</evidence>
<dbReference type="SUPFAM" id="SSF81342">
    <property type="entry name" value="Transmembrane di-heme cytochromes"/>
    <property type="match status" value="1"/>
</dbReference>
<sequence>MALTDSCKYHGKLLLRRVKSKNAAARGPRDMIRNTAASWGSLARAFHWVLGIAIIGMLAYGWWMNHVPARADKFFYRSIHADIGYLVLLLTVLRLVWRGVNPTPALPAEMPSWQRIAARVSHGALYAVTLLVAMLGWAHSGARAQDYSSFFRLFHVPQITSPDKAAADAFEDRHIFFAYVLLALIVLHLAAVALHHFVKRDRVAARMVGTSEVDPAR</sequence>
<evidence type="ECO:0000256" key="1">
    <source>
        <dbReference type="ARBA" id="ARBA00001970"/>
    </source>
</evidence>
<proteinExistence type="inferred from homology"/>
<dbReference type="PANTHER" id="PTHR30529">
    <property type="entry name" value="CYTOCHROME B561"/>
    <property type="match status" value="1"/>
</dbReference>
<dbReference type="Gene3D" id="1.20.950.20">
    <property type="entry name" value="Transmembrane di-heme cytochromes, Chain C"/>
    <property type="match status" value="1"/>
</dbReference>
<evidence type="ECO:0000313" key="16">
    <source>
        <dbReference type="Proteomes" id="UP000199245"/>
    </source>
</evidence>
<keyword evidence="10" id="KW-0408">Iron</keyword>
<feature type="transmembrane region" description="Helical" evidence="13">
    <location>
        <begin position="75"/>
        <end position="96"/>
    </location>
</feature>
<dbReference type="GO" id="GO:0046872">
    <property type="term" value="F:metal ion binding"/>
    <property type="evidence" value="ECO:0007669"/>
    <property type="project" value="UniProtKB-KW"/>
</dbReference>
<comment type="subcellular location">
    <subcellularLocation>
        <location evidence="2">Cell membrane</location>
        <topology evidence="2">Multi-pass membrane protein</topology>
    </subcellularLocation>
</comment>
<comment type="similarity">
    <text evidence="12">Belongs to the cytochrome b561 family.</text>
</comment>
<dbReference type="GO" id="GO:0005886">
    <property type="term" value="C:plasma membrane"/>
    <property type="evidence" value="ECO:0007669"/>
    <property type="project" value="UniProtKB-SubCell"/>
</dbReference>
<keyword evidence="4" id="KW-1003">Cell membrane</keyword>
<dbReference type="GO" id="GO:0009055">
    <property type="term" value="F:electron transfer activity"/>
    <property type="evidence" value="ECO:0007669"/>
    <property type="project" value="InterPro"/>
</dbReference>
<dbReference type="InterPro" id="IPR052168">
    <property type="entry name" value="Cytochrome_b561_oxidase"/>
</dbReference>
<accession>A0A1G7HZM7</accession>
<protein>
    <submittedName>
        <fullName evidence="15">Cytochrome b561</fullName>
    </submittedName>
</protein>
<dbReference type="EMBL" id="FMZW01000043">
    <property type="protein sequence ID" value="SDF05838.1"/>
    <property type="molecule type" value="Genomic_DNA"/>
</dbReference>
<dbReference type="PANTHER" id="PTHR30529:SF1">
    <property type="entry name" value="CYTOCHROME B561 HOMOLOG 2"/>
    <property type="match status" value="1"/>
</dbReference>
<keyword evidence="11 13" id="KW-0472">Membrane</keyword>
<evidence type="ECO:0000256" key="10">
    <source>
        <dbReference type="ARBA" id="ARBA00023004"/>
    </source>
</evidence>
<gene>
    <name evidence="15" type="ORF">SAMN05216337_104355</name>
</gene>
<evidence type="ECO:0000259" key="14">
    <source>
        <dbReference type="Pfam" id="PF01292"/>
    </source>
</evidence>
<keyword evidence="6 13" id="KW-0812">Transmembrane</keyword>
<dbReference type="Proteomes" id="UP000199245">
    <property type="component" value="Unassembled WGS sequence"/>
</dbReference>
<evidence type="ECO:0000256" key="7">
    <source>
        <dbReference type="ARBA" id="ARBA00022723"/>
    </source>
</evidence>
<comment type="cofactor">
    <cofactor evidence="1">
        <name>heme b</name>
        <dbReference type="ChEBI" id="CHEBI:60344"/>
    </cofactor>
</comment>
<dbReference type="AlphaFoldDB" id="A0A1G7HZM7"/>
<organism evidence="15 16">
    <name type="scientific">Bradyrhizobium brasilense</name>
    <dbReference type="NCBI Taxonomy" id="1419277"/>
    <lineage>
        <taxon>Bacteria</taxon>
        <taxon>Pseudomonadati</taxon>
        <taxon>Pseudomonadota</taxon>
        <taxon>Alphaproteobacteria</taxon>
        <taxon>Hyphomicrobiales</taxon>
        <taxon>Nitrobacteraceae</taxon>
        <taxon>Bradyrhizobium</taxon>
    </lineage>
</organism>
<keyword evidence="8" id="KW-0249">Electron transport</keyword>
<keyword evidence="5" id="KW-0349">Heme</keyword>
<evidence type="ECO:0000256" key="12">
    <source>
        <dbReference type="ARBA" id="ARBA00037975"/>
    </source>
</evidence>
<reference evidence="15 16" key="1">
    <citation type="submission" date="2016-10" db="EMBL/GenBank/DDBJ databases">
        <authorList>
            <person name="de Groot N.N."/>
        </authorList>
    </citation>
    <scope>NUCLEOTIDE SEQUENCE [LARGE SCALE GENOMIC DNA]</scope>
    <source>
        <strain evidence="15 16">R5</strain>
    </source>
</reference>
<evidence type="ECO:0000256" key="3">
    <source>
        <dbReference type="ARBA" id="ARBA00022448"/>
    </source>
</evidence>
<dbReference type="InterPro" id="IPR016174">
    <property type="entry name" value="Di-haem_cyt_TM"/>
</dbReference>
<evidence type="ECO:0000313" key="15">
    <source>
        <dbReference type="EMBL" id="SDF05838.1"/>
    </source>
</evidence>
<dbReference type="GO" id="GO:0022904">
    <property type="term" value="P:respiratory electron transport chain"/>
    <property type="evidence" value="ECO:0007669"/>
    <property type="project" value="InterPro"/>
</dbReference>
<evidence type="ECO:0000256" key="9">
    <source>
        <dbReference type="ARBA" id="ARBA00022989"/>
    </source>
</evidence>
<evidence type="ECO:0000256" key="2">
    <source>
        <dbReference type="ARBA" id="ARBA00004651"/>
    </source>
</evidence>
<evidence type="ECO:0000256" key="11">
    <source>
        <dbReference type="ARBA" id="ARBA00023136"/>
    </source>
</evidence>
<dbReference type="Pfam" id="PF01292">
    <property type="entry name" value="Ni_hydr_CYTB"/>
    <property type="match status" value="1"/>
</dbReference>
<dbReference type="InterPro" id="IPR011577">
    <property type="entry name" value="Cyt_b561_bac/Ni-Hgenase"/>
</dbReference>
<dbReference type="GO" id="GO:0020037">
    <property type="term" value="F:heme binding"/>
    <property type="evidence" value="ECO:0007669"/>
    <property type="project" value="TreeGrafter"/>
</dbReference>
<name>A0A1G7HZM7_9BRAD</name>
<evidence type="ECO:0000256" key="6">
    <source>
        <dbReference type="ARBA" id="ARBA00022692"/>
    </source>
</evidence>
<keyword evidence="3" id="KW-0813">Transport</keyword>
<evidence type="ECO:0000256" key="5">
    <source>
        <dbReference type="ARBA" id="ARBA00022617"/>
    </source>
</evidence>
<feature type="transmembrane region" description="Helical" evidence="13">
    <location>
        <begin position="176"/>
        <end position="198"/>
    </location>
</feature>
<feature type="domain" description="Cytochrome b561 bacterial/Ni-hydrogenase" evidence="14">
    <location>
        <begin position="39"/>
        <end position="209"/>
    </location>
</feature>
<feature type="transmembrane region" description="Helical" evidence="13">
    <location>
        <begin position="116"/>
        <end position="138"/>
    </location>
</feature>